<protein>
    <submittedName>
        <fullName evidence="1">General alpha-glucoside permease</fullName>
    </submittedName>
</protein>
<proteinExistence type="predicted"/>
<accession>A0A1R1PK32</accession>
<evidence type="ECO:0000313" key="1">
    <source>
        <dbReference type="EMBL" id="OMH81326.1"/>
    </source>
</evidence>
<evidence type="ECO:0000313" key="2">
    <source>
        <dbReference type="Proteomes" id="UP000188320"/>
    </source>
</evidence>
<comment type="caution">
    <text evidence="1">The sequence shown here is derived from an EMBL/GenBank/DDBJ whole genome shotgun (WGS) entry which is preliminary data.</text>
</comment>
<dbReference type="OrthoDB" id="28755at2759"/>
<organism evidence="1 2">
    <name type="scientific">Zancudomyces culisetae</name>
    <name type="common">Gut fungus</name>
    <name type="synonym">Smittium culisetae</name>
    <dbReference type="NCBI Taxonomy" id="1213189"/>
    <lineage>
        <taxon>Eukaryota</taxon>
        <taxon>Fungi</taxon>
        <taxon>Fungi incertae sedis</taxon>
        <taxon>Zoopagomycota</taxon>
        <taxon>Kickxellomycotina</taxon>
        <taxon>Harpellomycetes</taxon>
        <taxon>Harpellales</taxon>
        <taxon>Legeriomycetaceae</taxon>
        <taxon>Zancudomyces</taxon>
    </lineage>
</organism>
<name>A0A1R1PK32_ZANCU</name>
<gene>
    <name evidence="1" type="ORF">AX774_g5221</name>
</gene>
<dbReference type="EMBL" id="LSSK01000927">
    <property type="protein sequence ID" value="OMH81326.1"/>
    <property type="molecule type" value="Genomic_DNA"/>
</dbReference>
<reference evidence="2" key="1">
    <citation type="submission" date="2017-01" db="EMBL/GenBank/DDBJ databases">
        <authorList>
            <person name="Wang Y."/>
            <person name="White M."/>
            <person name="Kvist S."/>
            <person name="Moncalvo J.-M."/>
        </authorList>
    </citation>
    <scope>NUCLEOTIDE SEQUENCE [LARGE SCALE GENOMIC DNA]</scope>
    <source>
        <strain evidence="2">COL-18-3</strain>
    </source>
</reference>
<keyword evidence="2" id="KW-1185">Reference proteome</keyword>
<dbReference type="AlphaFoldDB" id="A0A1R1PK32"/>
<sequence length="118" mass="13095">MVNSGLNEEDCIPPVENALGVALDSELEEQLVFVLEREVEEQTHVETGAGIRPQKERGLKRWLKNSAHLFDLTIGFLGIQVVWTLEMGYGSLYLMELGLSKSVVSLVWLAGPISGKRN</sequence>
<dbReference type="Proteomes" id="UP000188320">
    <property type="component" value="Unassembled WGS sequence"/>
</dbReference>